<protein>
    <submittedName>
        <fullName evidence="1">DUF3000 domain-containing protein</fullName>
    </submittedName>
</protein>
<accession>A0A895YN90</accession>
<keyword evidence="2" id="KW-1185">Reference proteome</keyword>
<gene>
    <name evidence="1" type="ORF">JQS43_07665</name>
</gene>
<evidence type="ECO:0000313" key="1">
    <source>
        <dbReference type="EMBL" id="QSB16166.1"/>
    </source>
</evidence>
<dbReference type="EMBL" id="CP070499">
    <property type="protein sequence ID" value="QSB16166.1"/>
    <property type="molecule type" value="Genomic_DNA"/>
</dbReference>
<name>A0A895YN90_9ACTN</name>
<dbReference type="InterPro" id="IPR021555">
    <property type="entry name" value="DUF3000"/>
</dbReference>
<dbReference type="RefSeq" id="WP_239678370.1">
    <property type="nucleotide sequence ID" value="NZ_CP070499.1"/>
</dbReference>
<sequence>MAPSAVVPDTFSAAVAALGSVPARSEITITELPAPQKLAPYTYALGAAVRPPAAAEVASGRLILLYDPAGQVAWQGEFRLVTYVTAELEPDLAADQLLPEVGWSWLTDALAGRAPNYTALAGTVTQTISTRFGDLTGPPPAADLEIRASWTPVGGGLDRHFSAWCALLASAAGLPPPGVSALTGRLTPLTGG</sequence>
<dbReference type="Pfam" id="PF11452">
    <property type="entry name" value="DUF3000"/>
    <property type="match status" value="1"/>
</dbReference>
<proteinExistence type="predicted"/>
<evidence type="ECO:0000313" key="2">
    <source>
        <dbReference type="Proteomes" id="UP000662857"/>
    </source>
</evidence>
<dbReference type="KEGG" id="nhy:JQS43_07665"/>
<reference evidence="1" key="1">
    <citation type="submission" date="2021-02" db="EMBL/GenBank/DDBJ databases">
        <title>Natrosporangium hydrolyticum gen. nov., sp. nov, a haloalkaliphilic actinobacterium from a soda solonchak soil.</title>
        <authorList>
            <person name="Sorokin D.Y."/>
            <person name="Khijniak T.V."/>
            <person name="Zakharycheva A.P."/>
            <person name="Boueva O.V."/>
            <person name="Ariskina E.V."/>
            <person name="Hahnke R.L."/>
            <person name="Bunk B."/>
            <person name="Sproer C."/>
            <person name="Schumann P."/>
            <person name="Evtushenko L.I."/>
            <person name="Kublanov I.V."/>
        </authorList>
    </citation>
    <scope>NUCLEOTIDE SEQUENCE</scope>
    <source>
        <strain evidence="1">DSM 106523</strain>
    </source>
</reference>
<organism evidence="1 2">
    <name type="scientific">Natronosporangium hydrolyticum</name>
    <dbReference type="NCBI Taxonomy" id="2811111"/>
    <lineage>
        <taxon>Bacteria</taxon>
        <taxon>Bacillati</taxon>
        <taxon>Actinomycetota</taxon>
        <taxon>Actinomycetes</taxon>
        <taxon>Micromonosporales</taxon>
        <taxon>Micromonosporaceae</taxon>
        <taxon>Natronosporangium</taxon>
    </lineage>
</organism>
<dbReference type="Proteomes" id="UP000662857">
    <property type="component" value="Chromosome"/>
</dbReference>
<dbReference type="AlphaFoldDB" id="A0A895YN90"/>